<evidence type="ECO:0000256" key="1">
    <source>
        <dbReference type="ARBA" id="ARBA00004613"/>
    </source>
</evidence>
<keyword evidence="3" id="KW-0964">Secreted</keyword>
<comment type="subcellular location">
    <subcellularLocation>
        <location evidence="1">Secreted</location>
    </subcellularLocation>
</comment>
<evidence type="ECO:0000256" key="4">
    <source>
        <dbReference type="ARBA" id="ARBA00022729"/>
    </source>
</evidence>
<organism evidence="9 10">
    <name type="scientific">Vanilla planifolia</name>
    <name type="common">Vanilla</name>
    <dbReference type="NCBI Taxonomy" id="51239"/>
    <lineage>
        <taxon>Eukaryota</taxon>
        <taxon>Viridiplantae</taxon>
        <taxon>Streptophyta</taxon>
        <taxon>Embryophyta</taxon>
        <taxon>Tracheophyta</taxon>
        <taxon>Spermatophyta</taxon>
        <taxon>Magnoliopsida</taxon>
        <taxon>Liliopsida</taxon>
        <taxon>Asparagales</taxon>
        <taxon>Orchidaceae</taxon>
        <taxon>Vanilloideae</taxon>
        <taxon>Vanilleae</taxon>
        <taxon>Vanilla</taxon>
    </lineage>
</organism>
<evidence type="ECO:0000256" key="8">
    <source>
        <dbReference type="SAM" id="SignalP"/>
    </source>
</evidence>
<protein>
    <submittedName>
        <fullName evidence="9">Uncharacterized protein</fullName>
    </submittedName>
</protein>
<evidence type="ECO:0000256" key="6">
    <source>
        <dbReference type="ARBA" id="ARBA00023278"/>
    </source>
</evidence>
<proteinExistence type="inferred from homology"/>
<name>A0A835PS50_VANPL</name>
<comment type="caution">
    <text evidence="9">The sequence shown here is derived from an EMBL/GenBank/DDBJ whole genome shotgun (WGS) entry which is preliminary data.</text>
</comment>
<dbReference type="Proteomes" id="UP000639772">
    <property type="component" value="Chromosome 13"/>
</dbReference>
<evidence type="ECO:0000256" key="5">
    <source>
        <dbReference type="ARBA" id="ARBA00023180"/>
    </source>
</evidence>
<accession>A0A835PS50</accession>
<dbReference type="GO" id="GO:0033612">
    <property type="term" value="F:receptor serine/threonine kinase binding"/>
    <property type="evidence" value="ECO:0007669"/>
    <property type="project" value="TreeGrafter"/>
</dbReference>
<evidence type="ECO:0000313" key="9">
    <source>
        <dbReference type="EMBL" id="KAG0456704.1"/>
    </source>
</evidence>
<gene>
    <name evidence="9" type="ORF">HPP92_024492</name>
</gene>
<dbReference type="GO" id="GO:0005576">
    <property type="term" value="C:extracellular region"/>
    <property type="evidence" value="ECO:0007669"/>
    <property type="project" value="UniProtKB-SubCell"/>
</dbReference>
<evidence type="ECO:0000256" key="7">
    <source>
        <dbReference type="SAM" id="MobiDB-lite"/>
    </source>
</evidence>
<dbReference type="EMBL" id="JADCNM010000013">
    <property type="protein sequence ID" value="KAG0456704.1"/>
    <property type="molecule type" value="Genomic_DNA"/>
</dbReference>
<dbReference type="InterPro" id="IPR039616">
    <property type="entry name" value="CLE1-4"/>
</dbReference>
<comment type="similarity">
    <text evidence="2">Belongs to the CLV3/ESR signal peptide family.</text>
</comment>
<feature type="signal peptide" evidence="8">
    <location>
        <begin position="1"/>
        <end position="24"/>
    </location>
</feature>
<keyword evidence="6" id="KW-0379">Hydroxylation</keyword>
<dbReference type="PANTHER" id="PTHR33869:SF5">
    <property type="entry name" value="CLAVATA3_ESR (CLE)-RELATED PROTEIN 4"/>
    <property type="match status" value="1"/>
</dbReference>
<evidence type="ECO:0000256" key="3">
    <source>
        <dbReference type="ARBA" id="ARBA00022525"/>
    </source>
</evidence>
<sequence length="73" mass="7616">MASSSTKVWLCLFLIVSLAFLTSGSRVLERVREMTGGAGTAKGGMLAADSGGQNPGRFESKRLSPGGPDPQHH</sequence>
<feature type="chain" id="PRO_5032703287" evidence="8">
    <location>
        <begin position="25"/>
        <end position="73"/>
    </location>
</feature>
<reference evidence="9 10" key="1">
    <citation type="journal article" date="2020" name="Nat. Food">
        <title>A phased Vanilla planifolia genome enables genetic improvement of flavour and production.</title>
        <authorList>
            <person name="Hasing T."/>
            <person name="Tang H."/>
            <person name="Brym M."/>
            <person name="Khazi F."/>
            <person name="Huang T."/>
            <person name="Chambers A.H."/>
        </authorList>
    </citation>
    <scope>NUCLEOTIDE SEQUENCE [LARGE SCALE GENOMIC DNA]</scope>
    <source>
        <tissue evidence="9">Leaf</tissue>
    </source>
</reference>
<keyword evidence="4 8" id="KW-0732">Signal</keyword>
<evidence type="ECO:0000256" key="2">
    <source>
        <dbReference type="ARBA" id="ARBA00005416"/>
    </source>
</evidence>
<feature type="region of interest" description="Disordered" evidence="7">
    <location>
        <begin position="37"/>
        <end position="73"/>
    </location>
</feature>
<evidence type="ECO:0000313" key="10">
    <source>
        <dbReference type="Proteomes" id="UP000639772"/>
    </source>
</evidence>
<dbReference type="PANTHER" id="PTHR33869">
    <property type="entry name" value="CLAVATA3/ESR (CLE)-RELATED PROTEIN 3"/>
    <property type="match status" value="1"/>
</dbReference>
<dbReference type="OrthoDB" id="592437at2759"/>
<dbReference type="AlphaFoldDB" id="A0A835PS50"/>
<keyword evidence="5" id="KW-0325">Glycoprotein</keyword>